<reference evidence="3 4" key="1">
    <citation type="submission" date="2020-04" db="EMBL/GenBank/DDBJ databases">
        <title>Description of novel Gluconacetobacter.</title>
        <authorList>
            <person name="Sombolestani A."/>
        </authorList>
    </citation>
    <scope>NUCLEOTIDE SEQUENCE [LARGE SCALE GENOMIC DNA]</scope>
    <source>
        <strain evidence="2 3">LMG 1728</strain>
        <strain evidence="1 4">LMG 1731</strain>
    </source>
</reference>
<organism evidence="1 4">
    <name type="scientific">Gluconacetobacter dulcium</name>
    <dbReference type="NCBI Taxonomy" id="2729096"/>
    <lineage>
        <taxon>Bacteria</taxon>
        <taxon>Pseudomonadati</taxon>
        <taxon>Pseudomonadota</taxon>
        <taxon>Alphaproteobacteria</taxon>
        <taxon>Acetobacterales</taxon>
        <taxon>Acetobacteraceae</taxon>
        <taxon>Gluconacetobacter</taxon>
    </lineage>
</organism>
<evidence type="ECO:0000313" key="1">
    <source>
        <dbReference type="EMBL" id="MBB2165384.1"/>
    </source>
</evidence>
<dbReference type="RefSeq" id="WP_182974381.1">
    <property type="nucleotide sequence ID" value="NZ_JABEQN010000015.1"/>
</dbReference>
<sequence length="139" mass="14561">MSRTSPTLSRRTALTGGLALGTTATASCAPHVVADDADLLRRVDAALSAHAAFTALAKRWGDTVRIPGAVIAEEARLLDLVNDLRLAAMELPARTTAGLQAKARLVLTALDLNADGTIRPDQDDFEAWSLCRDLIGGAA</sequence>
<keyword evidence="3" id="KW-1185">Reference proteome</keyword>
<evidence type="ECO:0000313" key="3">
    <source>
        <dbReference type="Proteomes" id="UP000540490"/>
    </source>
</evidence>
<name>A0A7W4IM16_9PROT</name>
<evidence type="ECO:0000313" key="2">
    <source>
        <dbReference type="EMBL" id="MBB2194449.1"/>
    </source>
</evidence>
<gene>
    <name evidence="2" type="ORF">HLH25_12550</name>
    <name evidence="1" type="ORF">HLH26_12740</name>
</gene>
<dbReference type="InterPro" id="IPR006311">
    <property type="entry name" value="TAT_signal"/>
</dbReference>
<dbReference type="EMBL" id="JABEQN010000015">
    <property type="protein sequence ID" value="MBB2194449.1"/>
    <property type="molecule type" value="Genomic_DNA"/>
</dbReference>
<proteinExistence type="predicted"/>
<accession>A0A7W4IM16</accession>
<dbReference type="EMBL" id="JABEQO010000015">
    <property type="protein sequence ID" value="MBB2165384.1"/>
    <property type="molecule type" value="Genomic_DNA"/>
</dbReference>
<dbReference type="Proteomes" id="UP000540490">
    <property type="component" value="Unassembled WGS sequence"/>
</dbReference>
<dbReference type="PROSITE" id="PS51257">
    <property type="entry name" value="PROKAR_LIPOPROTEIN"/>
    <property type="match status" value="1"/>
</dbReference>
<comment type="caution">
    <text evidence="1">The sequence shown here is derived from an EMBL/GenBank/DDBJ whole genome shotgun (WGS) entry which is preliminary data.</text>
</comment>
<dbReference type="Proteomes" id="UP000561077">
    <property type="component" value="Unassembled WGS sequence"/>
</dbReference>
<dbReference type="AlphaFoldDB" id="A0A7W4IM16"/>
<evidence type="ECO:0000313" key="4">
    <source>
        <dbReference type="Proteomes" id="UP000561077"/>
    </source>
</evidence>
<protein>
    <submittedName>
        <fullName evidence="1">Uncharacterized protein</fullName>
    </submittedName>
</protein>
<dbReference type="PROSITE" id="PS51318">
    <property type="entry name" value="TAT"/>
    <property type="match status" value="1"/>
</dbReference>